<feature type="transmembrane region" description="Helical" evidence="4">
    <location>
        <begin position="173"/>
        <end position="193"/>
    </location>
</feature>
<dbReference type="AlphaFoldDB" id="A0A4R1PZJ0"/>
<protein>
    <submittedName>
        <fullName evidence="6">4Fe-4S dicluster protein</fullName>
    </submittedName>
</protein>
<dbReference type="RefSeq" id="WP_132076521.1">
    <property type="nucleotide sequence ID" value="NZ_SLUI01000003.1"/>
</dbReference>
<accession>A0A4R1PZJ0</accession>
<feature type="transmembrane region" description="Helical" evidence="4">
    <location>
        <begin position="97"/>
        <end position="117"/>
    </location>
</feature>
<feature type="transmembrane region" description="Helical" evidence="4">
    <location>
        <begin position="259"/>
        <end position="280"/>
    </location>
</feature>
<dbReference type="Pfam" id="PF13187">
    <property type="entry name" value="Fer4_9"/>
    <property type="match status" value="1"/>
</dbReference>
<evidence type="ECO:0000256" key="1">
    <source>
        <dbReference type="ARBA" id="ARBA00022723"/>
    </source>
</evidence>
<keyword evidence="7" id="KW-1185">Reference proteome</keyword>
<dbReference type="EMBL" id="SLUI01000003">
    <property type="protein sequence ID" value="TCL38566.1"/>
    <property type="molecule type" value="Genomic_DNA"/>
</dbReference>
<dbReference type="GO" id="GO:0051536">
    <property type="term" value="F:iron-sulfur cluster binding"/>
    <property type="evidence" value="ECO:0007669"/>
    <property type="project" value="UniProtKB-KW"/>
</dbReference>
<evidence type="ECO:0000256" key="2">
    <source>
        <dbReference type="ARBA" id="ARBA00023004"/>
    </source>
</evidence>
<dbReference type="Proteomes" id="UP000295063">
    <property type="component" value="Unassembled WGS sequence"/>
</dbReference>
<comment type="caution">
    <text evidence="6">The sequence shown here is derived from an EMBL/GenBank/DDBJ whole genome shotgun (WGS) entry which is preliminary data.</text>
</comment>
<reference evidence="6 7" key="1">
    <citation type="submission" date="2019-03" db="EMBL/GenBank/DDBJ databases">
        <title>Genomic Encyclopedia of Type Strains, Phase IV (KMG-IV): sequencing the most valuable type-strain genomes for metagenomic binning, comparative biology and taxonomic classification.</title>
        <authorList>
            <person name="Goeker M."/>
        </authorList>
    </citation>
    <scope>NUCLEOTIDE SEQUENCE [LARGE SCALE GENOMIC DNA]</scope>
    <source>
        <strain evidence="6 7">DSM 15969</strain>
    </source>
</reference>
<evidence type="ECO:0000313" key="7">
    <source>
        <dbReference type="Proteomes" id="UP000295063"/>
    </source>
</evidence>
<sequence>MYQKLAAFFMTGTGNSYRIADWSARIAEEHAIPAEVQQIKSGEESKPVGQGTLAVFTYPTHGFTAPWLIMKYVWKLPQGRQAHALVMPCRAGVRVKGLFIPGLEGTAGYLIALLLWLRGYTVRGVMGVDMPSNWTAVHWGMNEENAAVITKLAEAKVASLVATVLQGKRHFDGLIQCLLGLVLVKISLMYLILAQLILAKLFFATDRCTGCSLCQKLCPKQAIRMCGGREKRPYWTYACDSCMACMNFCPHKAIEVSPLIIMLFVYITSIPAAGYLSGWLLASRAVDLASLPLAGFGLQYVYVLLAAAVTYRLLHLVLGIRAVRKLLGTLSHTRFFRRYQAAGVTLKQIHIR</sequence>
<keyword evidence="4" id="KW-1133">Transmembrane helix</keyword>
<dbReference type="InterPro" id="IPR029039">
    <property type="entry name" value="Flavoprotein-like_sf"/>
</dbReference>
<proteinExistence type="predicted"/>
<gene>
    <name evidence="6" type="ORF">EV210_10338</name>
</gene>
<feature type="domain" description="4Fe-4S ferredoxin-type" evidence="5">
    <location>
        <begin position="199"/>
        <end position="228"/>
    </location>
</feature>
<dbReference type="Gene3D" id="3.30.70.20">
    <property type="match status" value="1"/>
</dbReference>
<dbReference type="GO" id="GO:0046872">
    <property type="term" value="F:metal ion binding"/>
    <property type="evidence" value="ECO:0007669"/>
    <property type="project" value="UniProtKB-KW"/>
</dbReference>
<keyword evidence="2" id="KW-0408">Iron</keyword>
<keyword evidence="1" id="KW-0479">Metal-binding</keyword>
<dbReference type="InterPro" id="IPR017896">
    <property type="entry name" value="4Fe4S_Fe-S-bd"/>
</dbReference>
<dbReference type="InterPro" id="IPR047964">
    <property type="entry name" value="EFR1-like"/>
</dbReference>
<dbReference type="PROSITE" id="PS00198">
    <property type="entry name" value="4FE4S_FER_1"/>
    <property type="match status" value="2"/>
</dbReference>
<dbReference type="SUPFAM" id="SSF54862">
    <property type="entry name" value="4Fe-4S ferredoxins"/>
    <property type="match status" value="1"/>
</dbReference>
<dbReference type="InterPro" id="IPR017900">
    <property type="entry name" value="4Fe4S_Fe_S_CS"/>
</dbReference>
<evidence type="ECO:0000256" key="4">
    <source>
        <dbReference type="SAM" id="Phobius"/>
    </source>
</evidence>
<keyword evidence="4" id="KW-0812">Transmembrane</keyword>
<keyword evidence="4" id="KW-0472">Membrane</keyword>
<dbReference type="PROSITE" id="PS51379">
    <property type="entry name" value="4FE4S_FER_2"/>
    <property type="match status" value="2"/>
</dbReference>
<name>A0A4R1PZJ0_9FIRM</name>
<evidence type="ECO:0000256" key="3">
    <source>
        <dbReference type="ARBA" id="ARBA00023014"/>
    </source>
</evidence>
<organism evidence="6 7">
    <name type="scientific">Anaerospora hongkongensis</name>
    <dbReference type="NCBI Taxonomy" id="244830"/>
    <lineage>
        <taxon>Bacteria</taxon>
        <taxon>Bacillati</taxon>
        <taxon>Bacillota</taxon>
        <taxon>Negativicutes</taxon>
        <taxon>Selenomonadales</taxon>
        <taxon>Sporomusaceae</taxon>
        <taxon>Anaerospora</taxon>
    </lineage>
</organism>
<evidence type="ECO:0000313" key="6">
    <source>
        <dbReference type="EMBL" id="TCL38566.1"/>
    </source>
</evidence>
<evidence type="ECO:0000259" key="5">
    <source>
        <dbReference type="PROSITE" id="PS51379"/>
    </source>
</evidence>
<feature type="domain" description="4Fe-4S ferredoxin-type" evidence="5">
    <location>
        <begin position="231"/>
        <end position="259"/>
    </location>
</feature>
<dbReference type="OrthoDB" id="9813995at2"/>
<dbReference type="SUPFAM" id="SSF52218">
    <property type="entry name" value="Flavoproteins"/>
    <property type="match status" value="1"/>
</dbReference>
<keyword evidence="3" id="KW-0411">Iron-sulfur</keyword>
<dbReference type="NCBIfam" id="NF038196">
    <property type="entry name" value="ferrodoxin_EFR1"/>
    <property type="match status" value="1"/>
</dbReference>